<comment type="caution">
    <text evidence="2">The sequence shown here is derived from an EMBL/GenBank/DDBJ whole genome shotgun (WGS) entry which is preliminary data.</text>
</comment>
<accession>A0ABU7DTU6</accession>
<dbReference type="Proteomes" id="UP001352852">
    <property type="component" value="Unassembled WGS sequence"/>
</dbReference>
<evidence type="ECO:0000313" key="3">
    <source>
        <dbReference type="Proteomes" id="UP001352852"/>
    </source>
</evidence>
<evidence type="ECO:0000313" key="2">
    <source>
        <dbReference type="EMBL" id="MED6277228.1"/>
    </source>
</evidence>
<organism evidence="2 3">
    <name type="scientific">Characodon lateralis</name>
    <dbReference type="NCBI Taxonomy" id="208331"/>
    <lineage>
        <taxon>Eukaryota</taxon>
        <taxon>Metazoa</taxon>
        <taxon>Chordata</taxon>
        <taxon>Craniata</taxon>
        <taxon>Vertebrata</taxon>
        <taxon>Euteleostomi</taxon>
        <taxon>Actinopterygii</taxon>
        <taxon>Neopterygii</taxon>
        <taxon>Teleostei</taxon>
        <taxon>Neoteleostei</taxon>
        <taxon>Acanthomorphata</taxon>
        <taxon>Ovalentaria</taxon>
        <taxon>Atherinomorphae</taxon>
        <taxon>Cyprinodontiformes</taxon>
        <taxon>Goodeidae</taxon>
        <taxon>Characodon</taxon>
    </lineage>
</organism>
<keyword evidence="1" id="KW-0812">Transmembrane</keyword>
<dbReference type="EMBL" id="JAHUTJ010033516">
    <property type="protein sequence ID" value="MED6277228.1"/>
    <property type="molecule type" value="Genomic_DNA"/>
</dbReference>
<sequence>MQNKLLIQTMEGCFVSMEKVQNVNNRSGLGNVLNAKAIMKVFVPLKYFLLIVFCFSFLFFKCVLGPGIAVKYVIPGNVQLSHHIGNKVHKPKETKPRQWC</sequence>
<keyword evidence="3" id="KW-1185">Reference proteome</keyword>
<keyword evidence="1" id="KW-0472">Membrane</keyword>
<protein>
    <submittedName>
        <fullName evidence="2">Uncharacterized protein</fullName>
    </submittedName>
</protein>
<gene>
    <name evidence="2" type="ORF">CHARACLAT_011094</name>
</gene>
<proteinExistence type="predicted"/>
<keyword evidence="1" id="KW-1133">Transmembrane helix</keyword>
<evidence type="ECO:0000256" key="1">
    <source>
        <dbReference type="SAM" id="Phobius"/>
    </source>
</evidence>
<feature type="transmembrane region" description="Helical" evidence="1">
    <location>
        <begin position="47"/>
        <end position="74"/>
    </location>
</feature>
<name>A0ABU7DTU6_9TELE</name>
<reference evidence="2 3" key="1">
    <citation type="submission" date="2021-06" db="EMBL/GenBank/DDBJ databases">
        <authorList>
            <person name="Palmer J.M."/>
        </authorList>
    </citation>
    <scope>NUCLEOTIDE SEQUENCE [LARGE SCALE GENOMIC DNA]</scope>
    <source>
        <strain evidence="2 3">CL_MEX2019</strain>
        <tissue evidence="2">Muscle</tissue>
    </source>
</reference>